<dbReference type="GO" id="GO:0008270">
    <property type="term" value="F:zinc ion binding"/>
    <property type="evidence" value="ECO:0007669"/>
    <property type="project" value="UniProtKB-KW"/>
</dbReference>
<dbReference type="GeneID" id="120259575"/>
<dbReference type="AlphaFoldDB" id="A0AB40B7E3"/>
<dbReference type="SUPFAM" id="SSF57903">
    <property type="entry name" value="FYVE/PHD zinc finger"/>
    <property type="match status" value="1"/>
</dbReference>
<keyword evidence="8" id="KW-1185">Reference proteome</keyword>
<name>A0AB40B7E3_DIOCR</name>
<keyword evidence="2 4" id="KW-0863">Zinc-finger</keyword>
<dbReference type="Gene3D" id="1.10.10.60">
    <property type="entry name" value="Homeodomain-like"/>
    <property type="match status" value="1"/>
</dbReference>
<evidence type="ECO:0000256" key="2">
    <source>
        <dbReference type="ARBA" id="ARBA00022771"/>
    </source>
</evidence>
<dbReference type="SUPFAM" id="SSF46689">
    <property type="entry name" value="Homeodomain-like"/>
    <property type="match status" value="1"/>
</dbReference>
<feature type="compositionally biased region" description="Polar residues" evidence="5">
    <location>
        <begin position="250"/>
        <end position="267"/>
    </location>
</feature>
<dbReference type="PROSITE" id="PS50016">
    <property type="entry name" value="ZF_PHD_2"/>
    <property type="match status" value="1"/>
</dbReference>
<keyword evidence="1" id="KW-0479">Metal-binding</keyword>
<feature type="region of interest" description="Disordered" evidence="5">
    <location>
        <begin position="951"/>
        <end position="987"/>
    </location>
</feature>
<dbReference type="PROSITE" id="PS01359">
    <property type="entry name" value="ZF_PHD_1"/>
    <property type="match status" value="1"/>
</dbReference>
<keyword evidence="3" id="KW-0862">Zinc</keyword>
<evidence type="ECO:0000256" key="5">
    <source>
        <dbReference type="SAM" id="MobiDB-lite"/>
    </source>
</evidence>
<dbReference type="Gene3D" id="3.30.40.10">
    <property type="entry name" value="Zinc/RING finger domain, C3HC4 (zinc finger)"/>
    <property type="match status" value="1"/>
</dbReference>
<dbReference type="RefSeq" id="XP_039123152.1">
    <property type="nucleotide sequence ID" value="XM_039267218.1"/>
</dbReference>
<sequence>MGFFNPFSLSSIESQIGVFGSWSGKFSKDTMIGNRPLLTYKRRRFSSSLQLAHDIRSSDSCLKSPTKISSSQSSPKSEPSSKNKKLNGDCVHCFKCGTFDVNENLLDCCSCSATYHLRCIDPSLKFIPQDKWVCSACLEKGDFEEPMQLTTQDNMRKGKKLKESGSGHLKLHSDMVLPSTEVAEKSSSSGVPSCIEPSANNIAQSLQMNNPCMNSSSECGITCNGEPSWFHSTNVDIVRELLGHSKSSAKRSTSECPNGSVLESKNSGNRVQESAECAKENCRAPAPLLTFYRTRKKKKQVEGNIVAESNSKVAALRDGSKYQSSSQNCVFSSQSTTSAVVIELNPLHMIQRDEATNLEKGSGPSSLSGAVFSGPKITNDLGEKLDIWCPKGSNSSDHSHLPSQPIEHILEDQLNKLKAATTSGITGNPSLLDVNNQPTSTNSNASFREELGNKLLVAICNSEKSGIHCDVLAESENLGLSAAPPISTCLNNVVPSRPSCAPHKDILESQSSSTPNCSAMLLDEGSHRKGKGLEWLESIDKAFHNSKKDMMGSSDQVLEEERGGNRNLIVGLGGNIGRQASNWVDYPLTPVSLLTEGPHNKGSSQEFASQPAASGLRFSLAKSDEHSSWKQHQEEAPKSFVCADFLDLSLPLNSKVSLSYIKDPQIGPSSSTCSIRHNAHMHNKMAQCLAIDENSSLSRQKQIVESVITGTQILQERQDYLLEKFRRYSIDWSEEELDFLWIGVRRHGLDNWNALLRDPRLCFLESRTAMDLAERWEFEQRKLFNCSFSQPLNLPRPGISHIPLSKDALLTKPAAGKQYSSWSYGSSDFQRPTTETKLSLGDVYLQKESMPKRNLYSGMDLTGALTNGAPCTGSSLIGGFSKSSLYSWAGNINQRPVRPQNTRYAWEQTLNSQHNMGEESGNEQQLAGLPANSGSLPHWLKEILDMPPRLSETTLPPGVSSNAASGSFLNGEPQNNAPFPSMNDLSFSSKDLRERGILKIRSMTSNSNSGNLRMSDILKSSVSEPQMGAKFNLPTLGQTSIPPPTDNAALDQPKIFDLNKKTPPPIAPGELVIIESDASSEETISDNQNSRL</sequence>
<evidence type="ECO:0000256" key="3">
    <source>
        <dbReference type="ARBA" id="ARBA00022833"/>
    </source>
</evidence>
<reference evidence="8" key="1">
    <citation type="submission" date="2025-05" db="UniProtKB">
        <authorList>
            <consortium name="RefSeq"/>
        </authorList>
    </citation>
    <scope>NUCLEOTIDE SEQUENCE [LARGE SCALE GENOMIC DNA]</scope>
</reference>
<proteinExistence type="predicted"/>
<evidence type="ECO:0000256" key="1">
    <source>
        <dbReference type="ARBA" id="ARBA00022723"/>
    </source>
</evidence>
<dbReference type="PROSITE" id="PS50090">
    <property type="entry name" value="MYB_LIKE"/>
    <property type="match status" value="1"/>
</dbReference>
<dbReference type="SMART" id="SM00249">
    <property type="entry name" value="PHD"/>
    <property type="match status" value="1"/>
</dbReference>
<dbReference type="InterPro" id="IPR019786">
    <property type="entry name" value="Zinc_finger_PHD-type_CS"/>
</dbReference>
<evidence type="ECO:0000256" key="4">
    <source>
        <dbReference type="PROSITE-ProRule" id="PRU00146"/>
    </source>
</evidence>
<accession>A0AB40B7E3</accession>
<dbReference type="InterPro" id="IPR009057">
    <property type="entry name" value="Homeodomain-like_sf"/>
</dbReference>
<dbReference type="Proteomes" id="UP001515500">
    <property type="component" value="Chromosome 1"/>
</dbReference>
<dbReference type="InterPro" id="IPR001965">
    <property type="entry name" value="Znf_PHD"/>
</dbReference>
<feature type="region of interest" description="Disordered" evidence="5">
    <location>
        <begin position="246"/>
        <end position="267"/>
    </location>
</feature>
<evidence type="ECO:0000259" key="6">
    <source>
        <dbReference type="PROSITE" id="PS50016"/>
    </source>
</evidence>
<dbReference type="InterPro" id="IPR011011">
    <property type="entry name" value="Znf_FYVE_PHD"/>
</dbReference>
<dbReference type="InterPro" id="IPR001005">
    <property type="entry name" value="SANT/Myb"/>
</dbReference>
<feature type="region of interest" description="Disordered" evidence="5">
    <location>
        <begin position="60"/>
        <end position="85"/>
    </location>
</feature>
<dbReference type="InterPro" id="IPR013083">
    <property type="entry name" value="Znf_RING/FYVE/PHD"/>
</dbReference>
<evidence type="ECO:0000259" key="7">
    <source>
        <dbReference type="PROSITE" id="PS50090"/>
    </source>
</evidence>
<feature type="domain" description="PHD-type" evidence="6">
    <location>
        <begin position="90"/>
        <end position="140"/>
    </location>
</feature>
<organism evidence="8 9">
    <name type="scientific">Dioscorea cayennensis subsp. rotundata</name>
    <name type="common">White Guinea yam</name>
    <name type="synonym">Dioscorea rotundata</name>
    <dbReference type="NCBI Taxonomy" id="55577"/>
    <lineage>
        <taxon>Eukaryota</taxon>
        <taxon>Viridiplantae</taxon>
        <taxon>Streptophyta</taxon>
        <taxon>Embryophyta</taxon>
        <taxon>Tracheophyta</taxon>
        <taxon>Spermatophyta</taxon>
        <taxon>Magnoliopsida</taxon>
        <taxon>Liliopsida</taxon>
        <taxon>Dioscoreales</taxon>
        <taxon>Dioscoreaceae</taxon>
        <taxon>Dioscorea</taxon>
    </lineage>
</organism>
<evidence type="ECO:0000313" key="9">
    <source>
        <dbReference type="RefSeq" id="XP_039123152.1"/>
    </source>
</evidence>
<protein>
    <submittedName>
        <fullName evidence="9">Uncharacterized protein LOC120259575</fullName>
    </submittedName>
</protein>
<feature type="domain" description="Myb-like" evidence="7">
    <location>
        <begin position="732"/>
        <end position="777"/>
    </location>
</feature>
<evidence type="ECO:0000313" key="8">
    <source>
        <dbReference type="Proteomes" id="UP001515500"/>
    </source>
</evidence>
<dbReference type="InterPro" id="IPR019787">
    <property type="entry name" value="Znf_PHD-finger"/>
</dbReference>
<reference evidence="9" key="2">
    <citation type="submission" date="2025-08" db="UniProtKB">
        <authorList>
            <consortium name="RefSeq"/>
        </authorList>
    </citation>
    <scope>IDENTIFICATION</scope>
</reference>
<gene>
    <name evidence="9" type="primary">LOC120259575</name>
</gene>
<dbReference type="CDD" id="cd11660">
    <property type="entry name" value="SANT_TRF"/>
    <property type="match status" value="1"/>
</dbReference>
<feature type="compositionally biased region" description="Low complexity" evidence="5">
    <location>
        <begin position="63"/>
        <end position="80"/>
    </location>
</feature>